<reference evidence="2 3" key="1">
    <citation type="journal article" date="2019" name="Philos. Trans. R. Soc. Lond., B, Biol. Sci.">
        <title>Ant behaviour and brain gene expression of defending hosts depend on the ecological success of the intruding social parasite.</title>
        <authorList>
            <person name="Kaur R."/>
            <person name="Stoldt M."/>
            <person name="Jongepier E."/>
            <person name="Feldmeyer B."/>
            <person name="Menzel F."/>
            <person name="Bornberg-Bauer E."/>
            <person name="Foitzik S."/>
        </authorList>
    </citation>
    <scope>NUCLEOTIDE SEQUENCE [LARGE SCALE GENOMIC DNA]</scope>
    <source>
        <tissue evidence="2">Whole body</tissue>
    </source>
</reference>
<name>A0A4S2KW83_9HYME</name>
<gene>
    <name evidence="2" type="ORF">DBV15_04144</name>
</gene>
<sequence length="91" mass="10049">MERQREVAAADEEEEGRCGSTFNAHVTMTNPFTRIIIGDSPSVTGFAETKTKDARSMLGNTTRRSLQRFGRKGKADSSKIPLNDERTESIG</sequence>
<evidence type="ECO:0000256" key="1">
    <source>
        <dbReference type="SAM" id="MobiDB-lite"/>
    </source>
</evidence>
<organism evidence="2 3">
    <name type="scientific">Temnothorax longispinosus</name>
    <dbReference type="NCBI Taxonomy" id="300112"/>
    <lineage>
        <taxon>Eukaryota</taxon>
        <taxon>Metazoa</taxon>
        <taxon>Ecdysozoa</taxon>
        <taxon>Arthropoda</taxon>
        <taxon>Hexapoda</taxon>
        <taxon>Insecta</taxon>
        <taxon>Pterygota</taxon>
        <taxon>Neoptera</taxon>
        <taxon>Endopterygota</taxon>
        <taxon>Hymenoptera</taxon>
        <taxon>Apocrita</taxon>
        <taxon>Aculeata</taxon>
        <taxon>Formicoidea</taxon>
        <taxon>Formicidae</taxon>
        <taxon>Myrmicinae</taxon>
        <taxon>Temnothorax</taxon>
    </lineage>
</organism>
<feature type="region of interest" description="Disordered" evidence="1">
    <location>
        <begin position="54"/>
        <end position="91"/>
    </location>
</feature>
<dbReference type="AlphaFoldDB" id="A0A4S2KW83"/>
<feature type="compositionally biased region" description="Basic and acidic residues" evidence="1">
    <location>
        <begin position="73"/>
        <end position="91"/>
    </location>
</feature>
<comment type="caution">
    <text evidence="2">The sequence shown here is derived from an EMBL/GenBank/DDBJ whole genome shotgun (WGS) entry which is preliminary data.</text>
</comment>
<dbReference type="Proteomes" id="UP000310200">
    <property type="component" value="Unassembled WGS sequence"/>
</dbReference>
<protein>
    <submittedName>
        <fullName evidence="2">Uncharacterized protein</fullName>
    </submittedName>
</protein>
<evidence type="ECO:0000313" key="2">
    <source>
        <dbReference type="EMBL" id="TGZ54422.1"/>
    </source>
</evidence>
<proteinExistence type="predicted"/>
<dbReference type="EMBL" id="QBLH01000678">
    <property type="protein sequence ID" value="TGZ54422.1"/>
    <property type="molecule type" value="Genomic_DNA"/>
</dbReference>
<accession>A0A4S2KW83</accession>
<evidence type="ECO:0000313" key="3">
    <source>
        <dbReference type="Proteomes" id="UP000310200"/>
    </source>
</evidence>
<keyword evidence="3" id="KW-1185">Reference proteome</keyword>